<accession>A0A0J6V9P3</accession>
<sequence>MTVSPAKQEGPRLSPGAFSLYVDQGLLMSNGIAIQFAHHGPS</sequence>
<organism evidence="1 2">
    <name type="scientific">Mycolicibacterium chlorophenolicum</name>
    <dbReference type="NCBI Taxonomy" id="37916"/>
    <lineage>
        <taxon>Bacteria</taxon>
        <taxon>Bacillati</taxon>
        <taxon>Actinomycetota</taxon>
        <taxon>Actinomycetes</taxon>
        <taxon>Mycobacteriales</taxon>
        <taxon>Mycobacteriaceae</taxon>
        <taxon>Mycolicibacterium</taxon>
    </lineage>
</organism>
<dbReference type="EMBL" id="JYNL01000069">
    <property type="protein sequence ID" value="KMO67585.1"/>
    <property type="molecule type" value="Genomic_DNA"/>
</dbReference>
<evidence type="ECO:0000313" key="2">
    <source>
        <dbReference type="Proteomes" id="UP000036513"/>
    </source>
</evidence>
<dbReference type="Proteomes" id="UP000036513">
    <property type="component" value="Unassembled WGS sequence"/>
</dbReference>
<reference evidence="1 2" key="1">
    <citation type="journal article" date="2015" name="Genome Biol. Evol.">
        <title>Characterization of Three Mycobacterium spp. with Potential Use in Bioremediation by Genome Sequencing and Comparative Genomics.</title>
        <authorList>
            <person name="Das S."/>
            <person name="Pettersson B.M."/>
            <person name="Behra P.R."/>
            <person name="Ramesh M."/>
            <person name="Dasgupta S."/>
            <person name="Bhattacharya A."/>
            <person name="Kirsebom L.A."/>
        </authorList>
    </citation>
    <scope>NUCLEOTIDE SEQUENCE [LARGE SCALE GENOMIC DNA]</scope>
    <source>
        <strain evidence="1 2">DSM 43826</strain>
    </source>
</reference>
<keyword evidence="2" id="KW-1185">Reference proteome</keyword>
<comment type="caution">
    <text evidence="1">The sequence shown here is derived from an EMBL/GenBank/DDBJ whole genome shotgun (WGS) entry which is preliminary data.</text>
</comment>
<name>A0A0J6V9P3_9MYCO</name>
<proteinExistence type="predicted"/>
<protein>
    <submittedName>
        <fullName evidence="1">Uncharacterized protein</fullName>
    </submittedName>
</protein>
<evidence type="ECO:0000313" key="1">
    <source>
        <dbReference type="EMBL" id="KMO67585.1"/>
    </source>
</evidence>
<dbReference type="AlphaFoldDB" id="A0A0J6V9P3"/>
<gene>
    <name evidence="1" type="ORF">MCHLDSM_06837</name>
</gene>